<dbReference type="InParanoid" id="A2FBG5"/>
<feature type="compositionally biased region" description="Polar residues" evidence="2">
    <location>
        <begin position="292"/>
        <end position="301"/>
    </location>
</feature>
<evidence type="ECO:0000256" key="1">
    <source>
        <dbReference type="SAM" id="Coils"/>
    </source>
</evidence>
<dbReference type="VEuPathDB" id="TrichDB:TVAG_080120"/>
<feature type="compositionally biased region" description="Polar residues" evidence="2">
    <location>
        <begin position="189"/>
        <end position="219"/>
    </location>
</feature>
<dbReference type="SMR" id="A2FBG5"/>
<reference evidence="3" key="2">
    <citation type="journal article" date="2007" name="Science">
        <title>Draft genome sequence of the sexually transmitted pathogen Trichomonas vaginalis.</title>
        <authorList>
            <person name="Carlton J.M."/>
            <person name="Hirt R.P."/>
            <person name="Silva J.C."/>
            <person name="Delcher A.L."/>
            <person name="Schatz M."/>
            <person name="Zhao Q."/>
            <person name="Wortman J.R."/>
            <person name="Bidwell S.L."/>
            <person name="Alsmark U.C.M."/>
            <person name="Besteiro S."/>
            <person name="Sicheritz-Ponten T."/>
            <person name="Noel C.J."/>
            <person name="Dacks J.B."/>
            <person name="Foster P.G."/>
            <person name="Simillion C."/>
            <person name="Van de Peer Y."/>
            <person name="Miranda-Saavedra D."/>
            <person name="Barton G.J."/>
            <person name="Westrop G.D."/>
            <person name="Mueller S."/>
            <person name="Dessi D."/>
            <person name="Fiori P.L."/>
            <person name="Ren Q."/>
            <person name="Paulsen I."/>
            <person name="Zhang H."/>
            <person name="Bastida-Corcuera F.D."/>
            <person name="Simoes-Barbosa A."/>
            <person name="Brown M.T."/>
            <person name="Hayes R.D."/>
            <person name="Mukherjee M."/>
            <person name="Okumura C.Y."/>
            <person name="Schneider R."/>
            <person name="Smith A.J."/>
            <person name="Vanacova S."/>
            <person name="Villalvazo M."/>
            <person name="Haas B.J."/>
            <person name="Pertea M."/>
            <person name="Feldblyum T.V."/>
            <person name="Utterback T.R."/>
            <person name="Shu C.L."/>
            <person name="Osoegawa K."/>
            <person name="de Jong P.J."/>
            <person name="Hrdy I."/>
            <person name="Horvathova L."/>
            <person name="Zubacova Z."/>
            <person name="Dolezal P."/>
            <person name="Malik S.B."/>
            <person name="Logsdon J.M. Jr."/>
            <person name="Henze K."/>
            <person name="Gupta A."/>
            <person name="Wang C.C."/>
            <person name="Dunne R.L."/>
            <person name="Upcroft J.A."/>
            <person name="Upcroft P."/>
            <person name="White O."/>
            <person name="Salzberg S.L."/>
            <person name="Tang P."/>
            <person name="Chiu C.-H."/>
            <person name="Lee Y.-S."/>
            <person name="Embley T.M."/>
            <person name="Coombs G.H."/>
            <person name="Mottram J.C."/>
            <person name="Tachezy J."/>
            <person name="Fraser-Liggett C.M."/>
            <person name="Johnson P.J."/>
        </authorList>
    </citation>
    <scope>NUCLEOTIDE SEQUENCE [LARGE SCALE GENOMIC DNA]</scope>
    <source>
        <strain evidence="3">G3</strain>
    </source>
</reference>
<dbReference type="EMBL" id="DS113702">
    <property type="protein sequence ID" value="EAX97752.1"/>
    <property type="molecule type" value="Genomic_DNA"/>
</dbReference>
<proteinExistence type="predicted"/>
<keyword evidence="1" id="KW-0175">Coiled coil</keyword>
<feature type="region of interest" description="Disordered" evidence="2">
    <location>
        <begin position="157"/>
        <end position="369"/>
    </location>
</feature>
<name>A2FBG5_TRIV3</name>
<evidence type="ECO:0000313" key="3">
    <source>
        <dbReference type="EMBL" id="EAX97752.1"/>
    </source>
</evidence>
<dbReference type="VEuPathDB" id="TrichDB:TVAGG3_1006550"/>
<accession>A2FBG5</accession>
<feature type="coiled-coil region" evidence="1">
    <location>
        <begin position="17"/>
        <end position="51"/>
    </location>
</feature>
<protein>
    <submittedName>
        <fullName evidence="3">Uncharacterized protein</fullName>
    </submittedName>
</protein>
<keyword evidence="4" id="KW-1185">Reference proteome</keyword>
<feature type="compositionally biased region" description="Polar residues" evidence="2">
    <location>
        <begin position="227"/>
        <end position="248"/>
    </location>
</feature>
<dbReference type="Proteomes" id="UP000001542">
    <property type="component" value="Unassembled WGS sequence"/>
</dbReference>
<dbReference type="KEGG" id="tva:4755540"/>
<reference evidence="3" key="1">
    <citation type="submission" date="2006-10" db="EMBL/GenBank/DDBJ databases">
        <authorList>
            <person name="Amadeo P."/>
            <person name="Zhao Q."/>
            <person name="Wortman J."/>
            <person name="Fraser-Liggett C."/>
            <person name="Carlton J."/>
        </authorList>
    </citation>
    <scope>NUCLEOTIDE SEQUENCE</scope>
    <source>
        <strain evidence="3">G3</strain>
    </source>
</reference>
<evidence type="ECO:0000313" key="4">
    <source>
        <dbReference type="Proteomes" id="UP000001542"/>
    </source>
</evidence>
<dbReference type="RefSeq" id="XP_001310682.1">
    <property type="nucleotide sequence ID" value="XM_001310681.1"/>
</dbReference>
<feature type="compositionally biased region" description="Low complexity" evidence="2">
    <location>
        <begin position="169"/>
        <end position="188"/>
    </location>
</feature>
<sequence>MSTKEFVELQKSNLKLQEHVIRQYSEYKDELNALQKENHELKKLLQLEKQKGAEIFQQFSERIHKMEQDLEEINYSPPVSPQNYVTTNTRPLSRSRQLFEQLEEEGKKLEEETRRVFEFCRKPVEFYIPSTAPAPPPPTQTIPQQTYQFIPIQVPQYTTIPKPSPNPPSSISSPVPTSPKTSSTSNTPQFVPNVNGFNQEIEQLQQSPIGSPRGNSPSNKQKKPMTPNDSQIPSVDSPPANQSNNKISDVNFGPSSDSEEDDDDIGTLVTQNQEIPSSAFDKMNIDPKKNSAAVTGSSDTRAASDFKPASETLPIQPVKTAPKVPKESPPPSVKPIDPLGGFGSEEESELDIEFPSAGFDDGNANNDLW</sequence>
<dbReference type="AlphaFoldDB" id="A2FBG5"/>
<organism evidence="3 4">
    <name type="scientific">Trichomonas vaginalis (strain ATCC PRA-98 / G3)</name>
    <dbReference type="NCBI Taxonomy" id="412133"/>
    <lineage>
        <taxon>Eukaryota</taxon>
        <taxon>Metamonada</taxon>
        <taxon>Parabasalia</taxon>
        <taxon>Trichomonadida</taxon>
        <taxon>Trichomonadidae</taxon>
        <taxon>Trichomonas</taxon>
    </lineage>
</organism>
<evidence type="ECO:0000256" key="2">
    <source>
        <dbReference type="SAM" id="MobiDB-lite"/>
    </source>
</evidence>
<gene>
    <name evidence="3" type="ORF">TVAG_080120</name>
</gene>